<accession>A0ABZ2ZHG5</accession>
<evidence type="ECO:0000313" key="2">
    <source>
        <dbReference type="EMBL" id="WZP07210.1"/>
    </source>
</evidence>
<reference evidence="2 3" key="1">
    <citation type="submission" date="2024-04" db="EMBL/GenBank/DDBJ databases">
        <title>Screening of coral probiotics and analysis of their probiotic properties.</title>
        <authorList>
            <person name="Wang S."/>
        </authorList>
    </citation>
    <scope>NUCLEOTIDE SEQUENCE [LARGE SCALE GENOMIC DNA]</scope>
    <source>
        <strain evidence="2 3">GXU-Z9</strain>
    </source>
</reference>
<evidence type="ECO:0000256" key="1">
    <source>
        <dbReference type="SAM" id="Coils"/>
    </source>
</evidence>
<proteinExistence type="predicted"/>
<keyword evidence="3" id="KW-1185">Reference proteome</keyword>
<dbReference type="EMBL" id="CP151651">
    <property type="protein sequence ID" value="WZP07210.1"/>
    <property type="molecule type" value="Genomic_DNA"/>
</dbReference>
<feature type="coiled-coil region" evidence="1">
    <location>
        <begin position="30"/>
        <end position="85"/>
    </location>
</feature>
<gene>
    <name evidence="2" type="ORF">AADC60_24670</name>
</gene>
<evidence type="ECO:0000313" key="3">
    <source>
        <dbReference type="Proteomes" id="UP001472074"/>
    </source>
</evidence>
<dbReference type="RefSeq" id="WP_342025760.1">
    <property type="nucleotide sequence ID" value="NZ_CP151651.1"/>
</dbReference>
<organism evidence="2 3">
    <name type="scientific">Cytobacillus pseudoceanisediminis</name>
    <dbReference type="NCBI Taxonomy" id="3051614"/>
    <lineage>
        <taxon>Bacteria</taxon>
        <taxon>Bacillati</taxon>
        <taxon>Bacillota</taxon>
        <taxon>Bacilli</taxon>
        <taxon>Bacillales</taxon>
        <taxon>Bacillaceae</taxon>
        <taxon>Cytobacillus</taxon>
    </lineage>
</organism>
<name>A0ABZ2ZHG5_9BACI</name>
<keyword evidence="1" id="KW-0175">Coiled coil</keyword>
<dbReference type="Proteomes" id="UP001472074">
    <property type="component" value="Chromosome"/>
</dbReference>
<sequence length="218" mass="26382">MSYYEDFYHEPSEFDIQVDHFKESLMKSVKEDFLSEMERLKKENENLQDVKDNFNGIVRDYENKKQQLESEYQTLKRNVRRERLVELMKDHKVILYKAYSKKERPPKCDKCDKYRRIAYITPLGKKASEDCLCNEGKTVYYPKEYILYEFKLNSNGNSMTAWYRQYSDDRDGFTDSSIHAEDIYSTEKKFEDLKQYSTFFKTEEECQAYCDYLNSKEV</sequence>
<protein>
    <submittedName>
        <fullName evidence="2">Uncharacterized protein</fullName>
    </submittedName>
</protein>